<dbReference type="PATRIC" id="fig|1204725.3.peg.1743"/>
<accession>K2QYV9</accession>
<keyword evidence="2" id="KW-1185">Reference proteome</keyword>
<organism evidence="1 2">
    <name type="scientific">Methanobacterium formicicum (strain DSM 3637 / PP1)</name>
    <dbReference type="NCBI Taxonomy" id="1204725"/>
    <lineage>
        <taxon>Archaea</taxon>
        <taxon>Methanobacteriati</taxon>
        <taxon>Methanobacteriota</taxon>
        <taxon>Methanomada group</taxon>
        <taxon>Methanobacteria</taxon>
        <taxon>Methanobacteriales</taxon>
        <taxon>Methanobacteriaceae</taxon>
        <taxon>Methanobacterium</taxon>
    </lineage>
</organism>
<dbReference type="AlphaFoldDB" id="K2QYV9"/>
<sequence>MEKEKLNKTDEIREKEMANGIFRAYNVNNRLKNSTLTFQENSLLAVTDAHVLSKQKEENNIPYSSIRSFKFMNMVLVQLLK</sequence>
<protein>
    <submittedName>
        <fullName evidence="1">Uncharacterized protein</fullName>
    </submittedName>
</protein>
<proteinExistence type="predicted"/>
<gene>
    <name evidence="1" type="ORF">A994_08666</name>
</gene>
<dbReference type="Proteomes" id="UP000007360">
    <property type="component" value="Unassembled WGS sequence"/>
</dbReference>
<reference evidence="1 2" key="1">
    <citation type="journal article" date="2012" name="J. Bacteriol.">
        <title>Draft genome sequence of Methanobacterium formicicum DSM 3637, an archaebacterium isolated from the methane producer amoeba Pelomyxa palustris.</title>
        <authorList>
            <person name="Gutierrez G."/>
        </authorList>
    </citation>
    <scope>NUCLEOTIDE SEQUENCE [LARGE SCALE GENOMIC DNA]</scope>
    <source>
        <strain evidence="2">DSM 3637 / PP1</strain>
    </source>
</reference>
<comment type="caution">
    <text evidence="1">The sequence shown here is derived from an EMBL/GenBank/DDBJ whole genome shotgun (WGS) entry which is preliminary data.</text>
</comment>
<evidence type="ECO:0000313" key="2">
    <source>
        <dbReference type="Proteomes" id="UP000007360"/>
    </source>
</evidence>
<evidence type="ECO:0000313" key="1">
    <source>
        <dbReference type="EMBL" id="EKF85493.1"/>
    </source>
</evidence>
<name>K2QYV9_METFP</name>
<dbReference type="EMBL" id="AMPO01000007">
    <property type="protein sequence ID" value="EKF85493.1"/>
    <property type="molecule type" value="Genomic_DNA"/>
</dbReference>